<evidence type="ECO:0000313" key="1">
    <source>
        <dbReference type="EMBL" id="MFD1720696.1"/>
    </source>
</evidence>
<organism evidence="1 2">
    <name type="scientific">Amnibacterium endophyticum</name>
    <dbReference type="NCBI Taxonomy" id="2109337"/>
    <lineage>
        <taxon>Bacteria</taxon>
        <taxon>Bacillati</taxon>
        <taxon>Actinomycetota</taxon>
        <taxon>Actinomycetes</taxon>
        <taxon>Micrococcales</taxon>
        <taxon>Microbacteriaceae</taxon>
        <taxon>Amnibacterium</taxon>
    </lineage>
</organism>
<gene>
    <name evidence="1" type="ORF">ACFSBI_03980</name>
</gene>
<dbReference type="Proteomes" id="UP001597347">
    <property type="component" value="Unassembled WGS sequence"/>
</dbReference>
<proteinExistence type="predicted"/>
<protein>
    <submittedName>
        <fullName evidence="1">Uncharacterized protein</fullName>
    </submittedName>
</protein>
<dbReference type="EMBL" id="JBHUEA010000004">
    <property type="protein sequence ID" value="MFD1720696.1"/>
    <property type="molecule type" value="Genomic_DNA"/>
</dbReference>
<dbReference type="RefSeq" id="WP_377932267.1">
    <property type="nucleotide sequence ID" value="NZ_JBHUEA010000004.1"/>
</dbReference>
<reference evidence="2" key="1">
    <citation type="journal article" date="2019" name="Int. J. Syst. Evol. Microbiol.">
        <title>The Global Catalogue of Microorganisms (GCM) 10K type strain sequencing project: providing services to taxonomists for standard genome sequencing and annotation.</title>
        <authorList>
            <consortium name="The Broad Institute Genomics Platform"/>
            <consortium name="The Broad Institute Genome Sequencing Center for Infectious Disease"/>
            <person name="Wu L."/>
            <person name="Ma J."/>
        </authorList>
    </citation>
    <scope>NUCLEOTIDE SEQUENCE [LARGE SCALE GENOMIC DNA]</scope>
    <source>
        <strain evidence="2">CGMCC 1.12471</strain>
    </source>
</reference>
<evidence type="ECO:0000313" key="2">
    <source>
        <dbReference type="Proteomes" id="UP001597347"/>
    </source>
</evidence>
<sequence length="96" mass="10796">MTMTVRTQGGAVYSIEYRDFDDTGRRLGVLRHGGPDDPSGTNKPMREDTWYRVNVLSPLPPEIGTQLRMILDPMEDDPDPVVRQTTMVMSVVGMLD</sequence>
<keyword evidence="2" id="KW-1185">Reference proteome</keyword>
<name>A0ABW4LAX2_9MICO</name>
<comment type="caution">
    <text evidence="1">The sequence shown here is derived from an EMBL/GenBank/DDBJ whole genome shotgun (WGS) entry which is preliminary data.</text>
</comment>
<accession>A0ABW4LAX2</accession>